<feature type="region of interest" description="Disordered" evidence="1">
    <location>
        <begin position="1"/>
        <end position="40"/>
    </location>
</feature>
<dbReference type="Proteomes" id="UP000324800">
    <property type="component" value="Unassembled WGS sequence"/>
</dbReference>
<organism evidence="2 3">
    <name type="scientific">Streblomastix strix</name>
    <dbReference type="NCBI Taxonomy" id="222440"/>
    <lineage>
        <taxon>Eukaryota</taxon>
        <taxon>Metamonada</taxon>
        <taxon>Preaxostyla</taxon>
        <taxon>Oxymonadida</taxon>
        <taxon>Streblomastigidae</taxon>
        <taxon>Streblomastix</taxon>
    </lineage>
</organism>
<accession>A0A5J4WT59</accession>
<reference evidence="2 3" key="1">
    <citation type="submission" date="2019-03" db="EMBL/GenBank/DDBJ databases">
        <title>Single cell metagenomics reveals metabolic interactions within the superorganism composed of flagellate Streblomastix strix and complex community of Bacteroidetes bacteria on its surface.</title>
        <authorList>
            <person name="Treitli S.C."/>
            <person name="Kolisko M."/>
            <person name="Husnik F."/>
            <person name="Keeling P."/>
            <person name="Hampl V."/>
        </authorList>
    </citation>
    <scope>NUCLEOTIDE SEQUENCE [LARGE SCALE GENOMIC DNA]</scope>
    <source>
        <strain evidence="2">ST1C</strain>
    </source>
</reference>
<evidence type="ECO:0000256" key="1">
    <source>
        <dbReference type="SAM" id="MobiDB-lite"/>
    </source>
</evidence>
<evidence type="ECO:0000313" key="3">
    <source>
        <dbReference type="Proteomes" id="UP000324800"/>
    </source>
</evidence>
<name>A0A5J4WT59_9EUKA</name>
<feature type="compositionally biased region" description="Basic and acidic residues" evidence="1">
    <location>
        <begin position="144"/>
        <end position="207"/>
    </location>
</feature>
<sequence>MQQESVRRGEHKKTGKKNKQHHGRTSTHKHNSSDPQVATRNRFVSPSPEFFQVFVIDEPKINLSEVPMPLKQHAIEFSSSISVYNPDLKDKINKHTYFYTGQTKHQINHPRVFIHNNQISIIQYSSPSLIITLGRNRKPSKQNQNDKKGSKDDNKDQNNDEEDNYNKDNNSKDNNNKDEDNKQNNRKNEKDDNGDGDEEKNGEKESRIVSLINSQKFKDKLQRSKILASIQNNRVMRISERKLQEEMEI</sequence>
<protein>
    <submittedName>
        <fullName evidence="2">Uncharacterized protein</fullName>
    </submittedName>
</protein>
<comment type="caution">
    <text evidence="2">The sequence shown here is derived from an EMBL/GenBank/DDBJ whole genome shotgun (WGS) entry which is preliminary data.</text>
</comment>
<dbReference type="EMBL" id="SNRW01001210">
    <property type="protein sequence ID" value="KAA6397299.1"/>
    <property type="molecule type" value="Genomic_DNA"/>
</dbReference>
<dbReference type="AlphaFoldDB" id="A0A5J4WT59"/>
<feature type="region of interest" description="Disordered" evidence="1">
    <location>
        <begin position="135"/>
        <end position="207"/>
    </location>
</feature>
<gene>
    <name evidence="2" type="ORF">EZS28_007173</name>
</gene>
<proteinExistence type="predicted"/>
<evidence type="ECO:0000313" key="2">
    <source>
        <dbReference type="EMBL" id="KAA6397299.1"/>
    </source>
</evidence>
<feature type="compositionally biased region" description="Basic residues" evidence="1">
    <location>
        <begin position="9"/>
        <end position="30"/>
    </location>
</feature>